<keyword evidence="2" id="KW-0804">Transcription</keyword>
<evidence type="ECO:0000313" key="4">
    <source>
        <dbReference type="EMBL" id="QAT42253.1"/>
    </source>
</evidence>
<dbReference type="CDD" id="cd00090">
    <property type="entry name" value="HTH_ARSR"/>
    <property type="match status" value="1"/>
</dbReference>
<dbReference type="AlphaFoldDB" id="A0A410PTL6"/>
<feature type="domain" description="HTH deoR-type" evidence="3">
    <location>
        <begin position="2"/>
        <end position="60"/>
    </location>
</feature>
<dbReference type="InterPro" id="IPR011991">
    <property type="entry name" value="ArsR-like_HTH"/>
</dbReference>
<sequence>MQINRLFQIIYILLDKKSMTASQLAEKLEVSVRTIYRDVEVLSEAGMPVYMSKGKGGGIFLLPGFVLNKTVLTDREKSEVLASLHAVNSVRPEEKDTVLQKLSSLFGSGNADWIEIDFRSWSHENGENETFETLKNAILSKRTAQFLYASGKGEKTFRKVYPLKLGFKEQSWYLYGYCVERQDYRFFKLRRIKDLEVTEEGFNLAVPPKIFSEDNLFKEEYFNLKLRISSKMAYRVYDEFSQFKQSEDGSFTADILFPKGEWVFSYVASFGEECEVLEPETVRMEIKNKLQSILQYYL</sequence>
<dbReference type="GO" id="GO:0003700">
    <property type="term" value="F:DNA-binding transcription factor activity"/>
    <property type="evidence" value="ECO:0007669"/>
    <property type="project" value="InterPro"/>
</dbReference>
<protein>
    <submittedName>
        <fullName evidence="4">YafY family transcriptional regulator</fullName>
    </submittedName>
</protein>
<dbReference type="InterPro" id="IPR036390">
    <property type="entry name" value="WH_DNA-bd_sf"/>
</dbReference>
<name>A0A410PTL6_9FIRM</name>
<dbReference type="PIRSF" id="PIRSF016838">
    <property type="entry name" value="PafC"/>
    <property type="match status" value="1"/>
</dbReference>
<dbReference type="OrthoDB" id="9767131at2"/>
<dbReference type="InterPro" id="IPR028349">
    <property type="entry name" value="PafC-like"/>
</dbReference>
<evidence type="ECO:0000256" key="1">
    <source>
        <dbReference type="ARBA" id="ARBA00023015"/>
    </source>
</evidence>
<evidence type="ECO:0000259" key="3">
    <source>
        <dbReference type="PROSITE" id="PS51000"/>
    </source>
</evidence>
<dbReference type="Pfam" id="PF08279">
    <property type="entry name" value="HTH_11"/>
    <property type="match status" value="1"/>
</dbReference>
<dbReference type="PROSITE" id="PS51000">
    <property type="entry name" value="HTH_DEOR_2"/>
    <property type="match status" value="1"/>
</dbReference>
<gene>
    <name evidence="4" type="ORF">EQM06_02840</name>
</gene>
<dbReference type="EMBL" id="CP035281">
    <property type="protein sequence ID" value="QAT42253.1"/>
    <property type="molecule type" value="Genomic_DNA"/>
</dbReference>
<dbReference type="InterPro" id="IPR036388">
    <property type="entry name" value="WH-like_DNA-bd_sf"/>
</dbReference>
<dbReference type="InterPro" id="IPR051534">
    <property type="entry name" value="CBASS_pafABC_assoc_protein"/>
</dbReference>
<dbReference type="InterPro" id="IPR001034">
    <property type="entry name" value="DeoR_HTH"/>
</dbReference>
<dbReference type="Proteomes" id="UP000287601">
    <property type="component" value="Chromosome"/>
</dbReference>
<dbReference type="SUPFAM" id="SSF46785">
    <property type="entry name" value="Winged helix' DNA-binding domain"/>
    <property type="match status" value="1"/>
</dbReference>
<reference evidence="4 5" key="1">
    <citation type="submission" date="2019-01" db="EMBL/GenBank/DDBJ databases">
        <title>Draft genomes of a novel of Aminipila strains.</title>
        <authorList>
            <person name="Ma S."/>
        </authorList>
    </citation>
    <scope>NUCLEOTIDE SEQUENCE [LARGE SCALE GENOMIC DNA]</scope>
    <source>
        <strain evidence="5">JN-39</strain>
    </source>
</reference>
<dbReference type="PANTHER" id="PTHR34580:SF1">
    <property type="entry name" value="PROTEIN PAFC"/>
    <property type="match status" value="1"/>
</dbReference>
<dbReference type="Gene3D" id="1.10.10.10">
    <property type="entry name" value="Winged helix-like DNA-binding domain superfamily/Winged helix DNA-binding domain"/>
    <property type="match status" value="1"/>
</dbReference>
<keyword evidence="1" id="KW-0805">Transcription regulation</keyword>
<dbReference type="PANTHER" id="PTHR34580">
    <property type="match status" value="1"/>
</dbReference>
<dbReference type="Pfam" id="PF13280">
    <property type="entry name" value="WYL"/>
    <property type="match status" value="1"/>
</dbReference>
<dbReference type="KEGG" id="amij:EQM06_02840"/>
<organism evidence="4 5">
    <name type="scientific">Aminipila luticellarii</name>
    <dbReference type="NCBI Taxonomy" id="2507160"/>
    <lineage>
        <taxon>Bacteria</taxon>
        <taxon>Bacillati</taxon>
        <taxon>Bacillota</taxon>
        <taxon>Clostridia</taxon>
        <taxon>Peptostreptococcales</taxon>
        <taxon>Anaerovoracaceae</taxon>
        <taxon>Aminipila</taxon>
    </lineage>
</organism>
<evidence type="ECO:0000313" key="5">
    <source>
        <dbReference type="Proteomes" id="UP000287601"/>
    </source>
</evidence>
<evidence type="ECO:0000256" key="2">
    <source>
        <dbReference type="ARBA" id="ARBA00023163"/>
    </source>
</evidence>
<keyword evidence="5" id="KW-1185">Reference proteome</keyword>
<dbReference type="RefSeq" id="WP_128744907.1">
    <property type="nucleotide sequence ID" value="NZ_CP035281.1"/>
</dbReference>
<proteinExistence type="predicted"/>
<dbReference type="InterPro" id="IPR026881">
    <property type="entry name" value="WYL_dom"/>
</dbReference>
<dbReference type="InterPro" id="IPR013196">
    <property type="entry name" value="HTH_11"/>
</dbReference>
<accession>A0A410PTL6</accession>
<dbReference type="PROSITE" id="PS52050">
    <property type="entry name" value="WYL"/>
    <property type="match status" value="1"/>
</dbReference>
<dbReference type="InterPro" id="IPR057727">
    <property type="entry name" value="WCX_dom"/>
</dbReference>
<dbReference type="Pfam" id="PF25583">
    <property type="entry name" value="WCX"/>
    <property type="match status" value="1"/>
</dbReference>